<dbReference type="OrthoDB" id="595091at2"/>
<evidence type="ECO:0000313" key="3">
    <source>
        <dbReference type="Proteomes" id="UP000199642"/>
    </source>
</evidence>
<dbReference type="RefSeq" id="WP_092793132.1">
    <property type="nucleotide sequence ID" value="NZ_FOPC01000011.1"/>
</dbReference>
<evidence type="ECO:0000259" key="1">
    <source>
        <dbReference type="Pfam" id="PF02230"/>
    </source>
</evidence>
<dbReference type="AlphaFoldDB" id="A0A1I2W4N3"/>
<dbReference type="InterPro" id="IPR029058">
    <property type="entry name" value="AB_hydrolase_fold"/>
</dbReference>
<gene>
    <name evidence="2" type="ORF">SAMN04487988_111153</name>
</gene>
<protein>
    <submittedName>
        <fullName evidence="2">Predicted esterase</fullName>
    </submittedName>
</protein>
<dbReference type="EMBL" id="FOPC01000011">
    <property type="protein sequence ID" value="SFG96354.1"/>
    <property type="molecule type" value="Genomic_DNA"/>
</dbReference>
<evidence type="ECO:0000313" key="2">
    <source>
        <dbReference type="EMBL" id="SFG96354.1"/>
    </source>
</evidence>
<name>A0A1I2W4N3_9BACT</name>
<keyword evidence="3" id="KW-1185">Reference proteome</keyword>
<sequence length="213" mass="24659">MKKSIKFPFEAQYSLSHEPAGNETDLWVLFHGYGQLSEFFIRKFLLFDNDQRLFLAPEGTNYQYLSGFEGRVGANWMTKYERETAIANNQRYLDQLMEEILGSFEKLPKIHVLGFSQGAATASRWASQWSGKISTLVLWAGGFAHDMKIEGAKEKFFDTKITMIYGNQDEFLTPESIQKQEEWLSILEKKPEKITFEGGHELNEAVLEKFFKK</sequence>
<dbReference type="Proteomes" id="UP000199642">
    <property type="component" value="Unassembled WGS sequence"/>
</dbReference>
<proteinExistence type="predicted"/>
<dbReference type="GO" id="GO:0016787">
    <property type="term" value="F:hydrolase activity"/>
    <property type="evidence" value="ECO:0007669"/>
    <property type="project" value="InterPro"/>
</dbReference>
<dbReference type="Pfam" id="PF02230">
    <property type="entry name" value="Abhydrolase_2"/>
    <property type="match status" value="1"/>
</dbReference>
<dbReference type="STRING" id="435880.SAMN04487988_111153"/>
<accession>A0A1I2W4N3</accession>
<reference evidence="3" key="1">
    <citation type="submission" date="2016-10" db="EMBL/GenBank/DDBJ databases">
        <authorList>
            <person name="Varghese N."/>
            <person name="Submissions S."/>
        </authorList>
    </citation>
    <scope>NUCLEOTIDE SEQUENCE [LARGE SCALE GENOMIC DNA]</scope>
    <source>
        <strain evidence="3">DSM 19315</strain>
    </source>
</reference>
<dbReference type="Gene3D" id="3.40.50.1820">
    <property type="entry name" value="alpha/beta hydrolase"/>
    <property type="match status" value="1"/>
</dbReference>
<dbReference type="InterPro" id="IPR003140">
    <property type="entry name" value="PLipase/COase/thioEstase"/>
</dbReference>
<organism evidence="2 3">
    <name type="scientific">Algoriphagus hitonicola</name>
    <dbReference type="NCBI Taxonomy" id="435880"/>
    <lineage>
        <taxon>Bacteria</taxon>
        <taxon>Pseudomonadati</taxon>
        <taxon>Bacteroidota</taxon>
        <taxon>Cytophagia</taxon>
        <taxon>Cytophagales</taxon>
        <taxon>Cyclobacteriaceae</taxon>
        <taxon>Algoriphagus</taxon>
    </lineage>
</organism>
<feature type="domain" description="Phospholipase/carboxylesterase/thioesterase" evidence="1">
    <location>
        <begin position="18"/>
        <end position="209"/>
    </location>
</feature>
<dbReference type="SUPFAM" id="SSF53474">
    <property type="entry name" value="alpha/beta-Hydrolases"/>
    <property type="match status" value="1"/>
</dbReference>